<dbReference type="Pfam" id="PF02607">
    <property type="entry name" value="B12-binding_2"/>
    <property type="match status" value="1"/>
</dbReference>
<dbReference type="AlphaFoldDB" id="A0A6L9KZ17"/>
<dbReference type="Pfam" id="PF13411">
    <property type="entry name" value="MerR_1"/>
    <property type="match status" value="1"/>
</dbReference>
<sequence length="292" mass="33828">MSSYSIKDLEQLSGIKAHTLRIWEQRYSIITPKRTDTNIRTYDDQDLKLVLNISLLKDHGYKISEISKMSIEDMYREVVKISDRQQNYPDQIHALTLSMIDLDEERFEKIVSTNILQFGFENTMIHIIFPFLNRIGTLWVTGSVGPAQEHFISNLIRQKLIVAIDSQANKHRPEGKKYMLFLPEGELHEINLLFSNYVIRARYNKVIYLGQSLPFNELAFAYNLHKPDYLFTSITSVPSNHEVQPYVDQLVRAFPESHLLLTGYQVIGQDITIPDNATIINQIDDLIRIASI</sequence>
<keyword evidence="2" id="KW-0805">Transcription regulation</keyword>
<dbReference type="SMART" id="SM00422">
    <property type="entry name" value="HTH_MERR"/>
    <property type="match status" value="1"/>
</dbReference>
<dbReference type="GO" id="GO:0003677">
    <property type="term" value="F:DNA binding"/>
    <property type="evidence" value="ECO:0007669"/>
    <property type="project" value="UniProtKB-KW"/>
</dbReference>
<proteinExistence type="predicted"/>
<reference evidence="6 7" key="1">
    <citation type="submission" date="2020-02" db="EMBL/GenBank/DDBJ databases">
        <title>Draft genome sequence of two Spirosoma agri KCTC 52727 and Spirosoma terrae KCTC 52035.</title>
        <authorList>
            <person name="Rojas J."/>
            <person name="Ambika Manirajan B."/>
            <person name="Suarez C."/>
            <person name="Ratering S."/>
            <person name="Schnell S."/>
        </authorList>
    </citation>
    <scope>NUCLEOTIDE SEQUENCE [LARGE SCALE GENOMIC DNA]</scope>
    <source>
        <strain evidence="6 7">KCTC 52035</strain>
    </source>
</reference>
<dbReference type="GO" id="GO:0046872">
    <property type="term" value="F:metal ion binding"/>
    <property type="evidence" value="ECO:0007669"/>
    <property type="project" value="InterPro"/>
</dbReference>
<dbReference type="InterPro" id="IPR003759">
    <property type="entry name" value="Cbl-bd_cap"/>
</dbReference>
<evidence type="ECO:0000256" key="1">
    <source>
        <dbReference type="ARBA" id="ARBA00022491"/>
    </source>
</evidence>
<dbReference type="GO" id="GO:0031419">
    <property type="term" value="F:cobalamin binding"/>
    <property type="evidence" value="ECO:0007669"/>
    <property type="project" value="InterPro"/>
</dbReference>
<keyword evidence="4" id="KW-0804">Transcription</keyword>
<keyword evidence="7" id="KW-1185">Reference proteome</keyword>
<protein>
    <submittedName>
        <fullName evidence="6">MerR family transcriptional regulator</fullName>
    </submittedName>
</protein>
<evidence type="ECO:0000256" key="3">
    <source>
        <dbReference type="ARBA" id="ARBA00023125"/>
    </source>
</evidence>
<evidence type="ECO:0000313" key="7">
    <source>
        <dbReference type="Proteomes" id="UP000474175"/>
    </source>
</evidence>
<dbReference type="InterPro" id="IPR036724">
    <property type="entry name" value="Cobalamin-bd_sf"/>
</dbReference>
<evidence type="ECO:0000313" key="6">
    <source>
        <dbReference type="EMBL" id="NDU93486.1"/>
    </source>
</evidence>
<dbReference type="InterPro" id="IPR009061">
    <property type="entry name" value="DNA-bd_dom_put_sf"/>
</dbReference>
<gene>
    <name evidence="6" type="ORF">GK108_01250</name>
</gene>
<dbReference type="PANTHER" id="PTHR30204:SF69">
    <property type="entry name" value="MERR-FAMILY TRANSCRIPTIONAL REGULATOR"/>
    <property type="match status" value="1"/>
</dbReference>
<evidence type="ECO:0000256" key="4">
    <source>
        <dbReference type="ARBA" id="ARBA00023163"/>
    </source>
</evidence>
<dbReference type="Gene3D" id="3.40.50.280">
    <property type="entry name" value="Cobalamin-binding domain"/>
    <property type="match status" value="1"/>
</dbReference>
<dbReference type="Gene3D" id="1.10.1240.10">
    <property type="entry name" value="Methionine synthase domain"/>
    <property type="match status" value="1"/>
</dbReference>
<dbReference type="RefSeq" id="WP_163941570.1">
    <property type="nucleotide sequence ID" value="NZ_JAAFZH010000001.1"/>
</dbReference>
<accession>A0A6L9KZ17</accession>
<dbReference type="EMBL" id="JAAFZH010000001">
    <property type="protein sequence ID" value="NDU93486.1"/>
    <property type="molecule type" value="Genomic_DNA"/>
</dbReference>
<dbReference type="InterPro" id="IPR047057">
    <property type="entry name" value="MerR_fam"/>
</dbReference>
<dbReference type="CDD" id="cd01104">
    <property type="entry name" value="HTH_MlrA-CarA"/>
    <property type="match status" value="1"/>
</dbReference>
<name>A0A6L9KZ17_9BACT</name>
<dbReference type="SUPFAM" id="SSF52242">
    <property type="entry name" value="Cobalamin (vitamin B12)-binding domain"/>
    <property type="match status" value="1"/>
</dbReference>
<organism evidence="6 7">
    <name type="scientific">Spirosoma terrae</name>
    <dbReference type="NCBI Taxonomy" id="1968276"/>
    <lineage>
        <taxon>Bacteria</taxon>
        <taxon>Pseudomonadati</taxon>
        <taxon>Bacteroidota</taxon>
        <taxon>Cytophagia</taxon>
        <taxon>Cytophagales</taxon>
        <taxon>Cytophagaceae</taxon>
        <taxon>Spirosoma</taxon>
    </lineage>
</organism>
<feature type="domain" description="HTH merR-type" evidence="5">
    <location>
        <begin position="3"/>
        <end position="72"/>
    </location>
</feature>
<dbReference type="Proteomes" id="UP000474175">
    <property type="component" value="Unassembled WGS sequence"/>
</dbReference>
<evidence type="ECO:0000259" key="5">
    <source>
        <dbReference type="PROSITE" id="PS50937"/>
    </source>
</evidence>
<dbReference type="SUPFAM" id="SSF46955">
    <property type="entry name" value="Putative DNA-binding domain"/>
    <property type="match status" value="1"/>
</dbReference>
<dbReference type="PROSITE" id="PS50937">
    <property type="entry name" value="HTH_MERR_2"/>
    <property type="match status" value="1"/>
</dbReference>
<evidence type="ECO:0000256" key="2">
    <source>
        <dbReference type="ARBA" id="ARBA00023015"/>
    </source>
</evidence>
<dbReference type="PANTHER" id="PTHR30204">
    <property type="entry name" value="REDOX-CYCLING DRUG-SENSING TRANSCRIPTIONAL ACTIVATOR SOXR"/>
    <property type="match status" value="1"/>
</dbReference>
<dbReference type="InterPro" id="IPR000551">
    <property type="entry name" value="MerR-type_HTH_dom"/>
</dbReference>
<dbReference type="GO" id="GO:0003700">
    <property type="term" value="F:DNA-binding transcription factor activity"/>
    <property type="evidence" value="ECO:0007669"/>
    <property type="project" value="InterPro"/>
</dbReference>
<keyword evidence="3" id="KW-0238">DNA-binding</keyword>
<keyword evidence="1" id="KW-0678">Repressor</keyword>
<comment type="caution">
    <text evidence="6">The sequence shown here is derived from an EMBL/GenBank/DDBJ whole genome shotgun (WGS) entry which is preliminary data.</text>
</comment>
<dbReference type="Gene3D" id="1.10.1660.10">
    <property type="match status" value="1"/>
</dbReference>
<dbReference type="InterPro" id="IPR036594">
    <property type="entry name" value="Meth_synthase_dom"/>
</dbReference>